<feature type="transmembrane region" description="Helical" evidence="1">
    <location>
        <begin position="99"/>
        <end position="121"/>
    </location>
</feature>
<dbReference type="EMBL" id="CP104013">
    <property type="protein sequence ID" value="UYP48139.1"/>
    <property type="molecule type" value="Genomic_DNA"/>
</dbReference>
<sequence length="150" mass="17383">MDSRKFSYNCENCGTEVNAYIPKSCISCGIKLCRDCQINQLCKPHFLGMNSVDQTQVRSQSKNIQVLWLVLKVYFAAFVVITLFIRARKFFDLGDENAYFIGNIIQYSMFFVFIALFAGIYKFTNKKRRVIRNICSNSFGNDEKSFKNVD</sequence>
<keyword evidence="1" id="KW-0812">Transmembrane</keyword>
<keyword evidence="1" id="KW-0472">Membrane</keyword>
<keyword evidence="3" id="KW-1185">Reference proteome</keyword>
<keyword evidence="1" id="KW-1133">Transmembrane helix</keyword>
<protein>
    <recommendedName>
        <fullName evidence="4">B box-type domain-containing protein</fullName>
    </recommendedName>
</protein>
<feature type="transmembrane region" description="Helical" evidence="1">
    <location>
        <begin position="66"/>
        <end position="87"/>
    </location>
</feature>
<proteinExistence type="predicted"/>
<evidence type="ECO:0000313" key="2">
    <source>
        <dbReference type="EMBL" id="UYP48139.1"/>
    </source>
</evidence>
<evidence type="ECO:0008006" key="4">
    <source>
        <dbReference type="Google" id="ProtNLM"/>
    </source>
</evidence>
<gene>
    <name evidence="2" type="ORF">NEF87_004424</name>
</gene>
<name>A0ABY6HZZ2_9ARCH</name>
<evidence type="ECO:0000313" key="3">
    <source>
        <dbReference type="Proteomes" id="UP001208689"/>
    </source>
</evidence>
<organism evidence="2 3">
    <name type="scientific">Candidatus Lokiarchaeum ossiferum</name>
    <dbReference type="NCBI Taxonomy" id="2951803"/>
    <lineage>
        <taxon>Archaea</taxon>
        <taxon>Promethearchaeati</taxon>
        <taxon>Promethearchaeota</taxon>
        <taxon>Promethearchaeia</taxon>
        <taxon>Promethearchaeales</taxon>
        <taxon>Promethearchaeaceae</taxon>
        <taxon>Candidatus Lokiarchaeum</taxon>
    </lineage>
</organism>
<accession>A0ABY6HZZ2</accession>
<reference evidence="2" key="1">
    <citation type="submission" date="2022-09" db="EMBL/GenBank/DDBJ databases">
        <title>Actin cytoskeleton and complex cell architecture in an #Asgard archaeon.</title>
        <authorList>
            <person name="Ponce Toledo R.I."/>
            <person name="Schleper C."/>
            <person name="Rodrigues Oliveira T."/>
            <person name="Wollweber F."/>
            <person name="Xu J."/>
            <person name="Rittmann S."/>
            <person name="Klingl A."/>
            <person name="Pilhofer M."/>
        </authorList>
    </citation>
    <scope>NUCLEOTIDE SEQUENCE</scope>
    <source>
        <strain evidence="2">B-35</strain>
    </source>
</reference>
<dbReference type="Proteomes" id="UP001208689">
    <property type="component" value="Chromosome"/>
</dbReference>
<evidence type="ECO:0000256" key="1">
    <source>
        <dbReference type="SAM" id="Phobius"/>
    </source>
</evidence>